<feature type="domain" description="DUF305" evidence="2">
    <location>
        <begin position="102"/>
        <end position="183"/>
    </location>
</feature>
<dbReference type="InterPro" id="IPR012347">
    <property type="entry name" value="Ferritin-like"/>
</dbReference>
<name>A0ABQ2ENS2_9DEIO</name>
<reference evidence="4" key="1">
    <citation type="journal article" date="2019" name="Int. J. Syst. Evol. Microbiol.">
        <title>The Global Catalogue of Microorganisms (GCM) 10K type strain sequencing project: providing services to taxonomists for standard genome sequencing and annotation.</title>
        <authorList>
            <consortium name="The Broad Institute Genomics Platform"/>
            <consortium name="The Broad Institute Genome Sequencing Center for Infectious Disease"/>
            <person name="Wu L."/>
            <person name="Ma J."/>
        </authorList>
    </citation>
    <scope>NUCLEOTIDE SEQUENCE [LARGE SCALE GENOMIC DNA]</scope>
    <source>
        <strain evidence="4">JCM 30331</strain>
    </source>
</reference>
<proteinExistence type="predicted"/>
<dbReference type="PANTHER" id="PTHR36933:SF1">
    <property type="entry name" value="SLL0788 PROTEIN"/>
    <property type="match status" value="1"/>
</dbReference>
<evidence type="ECO:0000313" key="3">
    <source>
        <dbReference type="EMBL" id="GGK18557.1"/>
    </source>
</evidence>
<feature type="chain" id="PRO_5046808136" description="DUF305 domain-containing protein" evidence="1">
    <location>
        <begin position="20"/>
        <end position="184"/>
    </location>
</feature>
<comment type="caution">
    <text evidence="3">The sequence shown here is derived from an EMBL/GenBank/DDBJ whole genome shotgun (WGS) entry which is preliminary data.</text>
</comment>
<dbReference type="Pfam" id="PF03713">
    <property type="entry name" value="DUF305"/>
    <property type="match status" value="2"/>
</dbReference>
<protein>
    <recommendedName>
        <fullName evidence="2">DUF305 domain-containing protein</fullName>
    </recommendedName>
</protein>
<dbReference type="PANTHER" id="PTHR36933">
    <property type="entry name" value="SLL0788 PROTEIN"/>
    <property type="match status" value="1"/>
</dbReference>
<accession>A0ABQ2ENS2</accession>
<organism evidence="3 4">
    <name type="scientific">Deinococcus malanensis</name>
    <dbReference type="NCBI Taxonomy" id="1706855"/>
    <lineage>
        <taxon>Bacteria</taxon>
        <taxon>Thermotogati</taxon>
        <taxon>Deinococcota</taxon>
        <taxon>Deinococci</taxon>
        <taxon>Deinococcales</taxon>
        <taxon>Deinococcaceae</taxon>
        <taxon>Deinococcus</taxon>
    </lineage>
</organism>
<evidence type="ECO:0000313" key="4">
    <source>
        <dbReference type="Proteomes" id="UP000647587"/>
    </source>
</evidence>
<dbReference type="Gene3D" id="1.20.1260.10">
    <property type="match status" value="2"/>
</dbReference>
<evidence type="ECO:0000256" key="1">
    <source>
        <dbReference type="SAM" id="SignalP"/>
    </source>
</evidence>
<sequence>MTKKLPITLLTATLSVASAQTNHSGMHHSTGSAKHQDLKSLSGKAFDRAFLSMMIPHHQAAVDMSRAVLPGTKSAQVRTWANAIIKAQNTEIALMKGLLAKHAGSDKAMASQMNEMMDSMVKDVRTAGNRDRAFVKGMIPHHASAIEMANHALKKSSNPTILKLARDIVRSQAKEINEFKAYLK</sequence>
<evidence type="ECO:0000259" key="2">
    <source>
        <dbReference type="Pfam" id="PF03713"/>
    </source>
</evidence>
<keyword evidence="4" id="KW-1185">Reference proteome</keyword>
<feature type="signal peptide" evidence="1">
    <location>
        <begin position="1"/>
        <end position="19"/>
    </location>
</feature>
<feature type="domain" description="DUF305" evidence="2">
    <location>
        <begin position="18"/>
        <end position="99"/>
    </location>
</feature>
<gene>
    <name evidence="3" type="ORF">GCM10008955_09990</name>
</gene>
<dbReference type="EMBL" id="BMPP01000003">
    <property type="protein sequence ID" value="GGK18557.1"/>
    <property type="molecule type" value="Genomic_DNA"/>
</dbReference>
<dbReference type="RefSeq" id="WP_189005132.1">
    <property type="nucleotide sequence ID" value="NZ_BMPP01000003.1"/>
</dbReference>
<keyword evidence="1" id="KW-0732">Signal</keyword>
<dbReference type="Proteomes" id="UP000647587">
    <property type="component" value="Unassembled WGS sequence"/>
</dbReference>
<dbReference type="InterPro" id="IPR005183">
    <property type="entry name" value="DUF305_CopM-like"/>
</dbReference>